<dbReference type="AlphaFoldDB" id="A0A6G1I447"/>
<keyword evidence="4" id="KW-0539">Nucleus</keyword>
<evidence type="ECO:0000256" key="3">
    <source>
        <dbReference type="ARBA" id="ARBA00023163"/>
    </source>
</evidence>
<evidence type="ECO:0000313" key="8">
    <source>
        <dbReference type="EMBL" id="KAF2402896.1"/>
    </source>
</evidence>
<dbReference type="Pfam" id="PF09734">
    <property type="entry name" value="Tau95"/>
    <property type="match status" value="1"/>
</dbReference>
<keyword evidence="2" id="KW-0238">DNA-binding</keyword>
<dbReference type="Proteomes" id="UP000799640">
    <property type="component" value="Unassembled WGS sequence"/>
</dbReference>
<comment type="subcellular location">
    <subcellularLocation>
        <location evidence="1">Nucleus</location>
    </subcellularLocation>
</comment>
<evidence type="ECO:0000256" key="1">
    <source>
        <dbReference type="ARBA" id="ARBA00004123"/>
    </source>
</evidence>
<evidence type="ECO:0000313" key="9">
    <source>
        <dbReference type="Proteomes" id="UP000799640"/>
    </source>
</evidence>
<name>A0A6G1I447_9PEZI</name>
<feature type="domain" description="Transcription factor IIIC subunit Tfc1/Sfc1 triple barrel" evidence="7">
    <location>
        <begin position="36"/>
        <end position="165"/>
    </location>
</feature>
<dbReference type="PANTHER" id="PTHR13230">
    <property type="entry name" value="GENERAL TRANSCRIPTION FACTOR IIIC, POLYPEPTIDE 5"/>
    <property type="match status" value="1"/>
</dbReference>
<dbReference type="InterPro" id="IPR019136">
    <property type="entry name" value="TF_IIIC_su-5_HTH"/>
</dbReference>
<evidence type="ECO:0000256" key="2">
    <source>
        <dbReference type="ARBA" id="ARBA00023125"/>
    </source>
</evidence>
<keyword evidence="9" id="KW-1185">Reference proteome</keyword>
<feature type="domain" description="Transcription factor IIIC subunit 5 HTH" evidence="6">
    <location>
        <begin position="206"/>
        <end position="355"/>
    </location>
</feature>
<protein>
    <recommendedName>
        <fullName evidence="10">RNA polymerase III transcription factor IIIC subunit</fullName>
    </recommendedName>
</protein>
<dbReference type="GO" id="GO:0001002">
    <property type="term" value="F:RNA polymerase III type 1 promoter sequence-specific DNA binding"/>
    <property type="evidence" value="ECO:0007669"/>
    <property type="project" value="TreeGrafter"/>
</dbReference>
<dbReference type="InterPro" id="IPR040454">
    <property type="entry name" value="TF_IIIC_Tfc1/Sfc1"/>
</dbReference>
<dbReference type="PANTHER" id="PTHR13230:SF5">
    <property type="entry name" value="GENERAL TRANSCRIPTION FACTOR 3C POLYPEPTIDE 5"/>
    <property type="match status" value="1"/>
</dbReference>
<evidence type="ECO:0000256" key="5">
    <source>
        <dbReference type="SAM" id="MobiDB-lite"/>
    </source>
</evidence>
<reference evidence="8" key="1">
    <citation type="journal article" date="2020" name="Stud. Mycol.">
        <title>101 Dothideomycetes genomes: a test case for predicting lifestyles and emergence of pathogens.</title>
        <authorList>
            <person name="Haridas S."/>
            <person name="Albert R."/>
            <person name="Binder M."/>
            <person name="Bloem J."/>
            <person name="Labutti K."/>
            <person name="Salamov A."/>
            <person name="Andreopoulos B."/>
            <person name="Baker S."/>
            <person name="Barry K."/>
            <person name="Bills G."/>
            <person name="Bluhm B."/>
            <person name="Cannon C."/>
            <person name="Castanera R."/>
            <person name="Culley D."/>
            <person name="Daum C."/>
            <person name="Ezra D."/>
            <person name="Gonzalez J."/>
            <person name="Henrissat B."/>
            <person name="Kuo A."/>
            <person name="Liang C."/>
            <person name="Lipzen A."/>
            <person name="Lutzoni F."/>
            <person name="Magnuson J."/>
            <person name="Mondo S."/>
            <person name="Nolan M."/>
            <person name="Ohm R."/>
            <person name="Pangilinan J."/>
            <person name="Park H.-J."/>
            <person name="Ramirez L."/>
            <person name="Alfaro M."/>
            <person name="Sun H."/>
            <person name="Tritt A."/>
            <person name="Yoshinaga Y."/>
            <person name="Zwiers L.-H."/>
            <person name="Turgeon B."/>
            <person name="Goodwin S."/>
            <person name="Spatafora J."/>
            <person name="Crous P."/>
            <person name="Grigoriev I."/>
        </authorList>
    </citation>
    <scope>NUCLEOTIDE SEQUENCE</scope>
    <source>
        <strain evidence="8">CBS 262.69</strain>
    </source>
</reference>
<dbReference type="EMBL" id="ML996690">
    <property type="protein sequence ID" value="KAF2402896.1"/>
    <property type="molecule type" value="Genomic_DNA"/>
</dbReference>
<dbReference type="GO" id="GO:0006384">
    <property type="term" value="P:transcription initiation at RNA polymerase III promoter"/>
    <property type="evidence" value="ECO:0007669"/>
    <property type="project" value="InterPro"/>
</dbReference>
<dbReference type="InterPro" id="IPR042536">
    <property type="entry name" value="TFIIIC_tauA_Sfc1"/>
</dbReference>
<dbReference type="OrthoDB" id="5598268at2759"/>
<proteinExistence type="predicted"/>
<evidence type="ECO:0008006" key="10">
    <source>
        <dbReference type="Google" id="ProtNLM"/>
    </source>
</evidence>
<accession>A0A6G1I447</accession>
<feature type="region of interest" description="Disordered" evidence="5">
    <location>
        <begin position="540"/>
        <end position="599"/>
    </location>
</feature>
<evidence type="ECO:0000259" key="7">
    <source>
        <dbReference type="Pfam" id="PF17682"/>
    </source>
</evidence>
<feature type="compositionally biased region" description="Acidic residues" evidence="5">
    <location>
        <begin position="547"/>
        <end position="599"/>
    </location>
</feature>
<dbReference type="GO" id="GO:0005634">
    <property type="term" value="C:nucleus"/>
    <property type="evidence" value="ECO:0007669"/>
    <property type="project" value="UniProtKB-SubCell"/>
</dbReference>
<dbReference type="InterPro" id="IPR041499">
    <property type="entry name" value="Tfc1/Sfc1_N"/>
</dbReference>
<evidence type="ECO:0000259" key="6">
    <source>
        <dbReference type="Pfam" id="PF09734"/>
    </source>
</evidence>
<dbReference type="GO" id="GO:0001003">
    <property type="term" value="F:RNA polymerase III type 2 promoter sequence-specific DNA binding"/>
    <property type="evidence" value="ECO:0007669"/>
    <property type="project" value="TreeGrafter"/>
</dbReference>
<evidence type="ECO:0000256" key="4">
    <source>
        <dbReference type="ARBA" id="ARBA00023242"/>
    </source>
</evidence>
<sequence length="599" mass="67710">MTMAQVNGLHDGQLPSGAASLRLAPFHAVRKEEFVHIEHPCIIKDLDKGLRSLGGEVSINKFLESEDPTKSIAVSLRPEDALATSIPSDPVTAQDLLLKITVPKVIRRRRKGIRTRSHSDSGEFVRNAAVDFRRTLRDNPHKVTVTPVGVVKDSHRFRTLPDYQHETAGDNVVGKLRDTIMKHDKNAVRTFRLNPAKVLPLDQTVCPPPFLNQVKVPHNYAYRQNPYVRFVTDSSGAMTSINVSSSARQVRHNVAADIAEVPTAPPVDLPPEESLGPFKLQLLKALRAEFDKRPIMSKRVYMRALKGKYEGETRKLIGYVGYSFDSGPFRDSIVRFGLDPRSDPKYREFQTIFFQLSDELPQKSAYRNPHGRGIRRVIKPVGFVPNSHLFDGKTLYQDARVWQMCDVTDPLLRELLKNAKLRDEFDPVFSGWYENATWTLLKIIMRHKIKVLAEGETPDDGLYKRIIGCFPDAIDPSNVKATHPQNMDTLSTHLCSMVRAIAMSAWRQRERRYVDHASTLQGDSMTDDIVDSVETELDADARAEIGFDMDSDDEERKDELDDDDDDEAEEDEEDEVDEDADDGEDDGDSQDDSDQEIAE</sequence>
<keyword evidence="3" id="KW-0804">Transcription</keyword>
<dbReference type="Gene3D" id="3.30.200.160">
    <property type="entry name" value="TFIIIC, subcomplex tauA, subunit Sfc1, barrel domain"/>
    <property type="match status" value="1"/>
</dbReference>
<organism evidence="8 9">
    <name type="scientific">Trichodelitschia bisporula</name>
    <dbReference type="NCBI Taxonomy" id="703511"/>
    <lineage>
        <taxon>Eukaryota</taxon>
        <taxon>Fungi</taxon>
        <taxon>Dikarya</taxon>
        <taxon>Ascomycota</taxon>
        <taxon>Pezizomycotina</taxon>
        <taxon>Dothideomycetes</taxon>
        <taxon>Dothideomycetes incertae sedis</taxon>
        <taxon>Phaeotrichales</taxon>
        <taxon>Phaeotrichaceae</taxon>
        <taxon>Trichodelitschia</taxon>
    </lineage>
</organism>
<gene>
    <name evidence="8" type="ORF">EJ06DRAFT_505940</name>
</gene>
<dbReference type="GO" id="GO:0000127">
    <property type="term" value="C:transcription factor TFIIIC complex"/>
    <property type="evidence" value="ECO:0007669"/>
    <property type="project" value="InterPro"/>
</dbReference>
<dbReference type="Pfam" id="PF17682">
    <property type="entry name" value="Tau95_N"/>
    <property type="match status" value="1"/>
</dbReference>